<protein>
    <submittedName>
        <fullName evidence="3">2TM domain-containing protein</fullName>
    </submittedName>
</protein>
<dbReference type="Proteomes" id="UP001203687">
    <property type="component" value="Unassembled WGS sequence"/>
</dbReference>
<keyword evidence="1" id="KW-0812">Transmembrane</keyword>
<organism evidence="3 4">
    <name type="scientific">Psychroserpens algicola</name>
    <dbReference type="NCBI Taxonomy" id="1719034"/>
    <lineage>
        <taxon>Bacteria</taxon>
        <taxon>Pseudomonadati</taxon>
        <taxon>Bacteroidota</taxon>
        <taxon>Flavobacteriia</taxon>
        <taxon>Flavobacteriales</taxon>
        <taxon>Flavobacteriaceae</taxon>
        <taxon>Psychroserpens</taxon>
    </lineage>
</organism>
<feature type="transmembrane region" description="Helical" evidence="1">
    <location>
        <begin position="23"/>
        <end position="44"/>
    </location>
</feature>
<gene>
    <name evidence="3" type="ORF">MUY34_02750</name>
</gene>
<dbReference type="Pfam" id="PF13239">
    <property type="entry name" value="2TM"/>
    <property type="match status" value="1"/>
</dbReference>
<feature type="transmembrane region" description="Helical" evidence="1">
    <location>
        <begin position="56"/>
        <end position="76"/>
    </location>
</feature>
<evidence type="ECO:0000313" key="4">
    <source>
        <dbReference type="Proteomes" id="UP001203687"/>
    </source>
</evidence>
<feature type="domain" description="2TM" evidence="2">
    <location>
        <begin position="13"/>
        <end position="96"/>
    </location>
</feature>
<dbReference type="RefSeq" id="WP_204346067.1">
    <property type="nucleotide sequence ID" value="NZ_JACNMJ010000005.1"/>
</dbReference>
<comment type="caution">
    <text evidence="3">The sequence shown here is derived from an EMBL/GenBank/DDBJ whole genome shotgun (WGS) entry which is preliminary data.</text>
</comment>
<dbReference type="EMBL" id="JALPQF010000002">
    <property type="protein sequence ID" value="MCK8479521.1"/>
    <property type="molecule type" value="Genomic_DNA"/>
</dbReference>
<keyword evidence="1" id="KW-1133">Transmembrane helix</keyword>
<evidence type="ECO:0000259" key="2">
    <source>
        <dbReference type="Pfam" id="PF13239"/>
    </source>
</evidence>
<keyword evidence="4" id="KW-1185">Reference proteome</keyword>
<sequence length="109" mass="13149">MALNNDENKRFLEAKRKVQKIKIFYLHVMLYLIVIALISYNFYILEGPYTDVITGLNISVIVFWTIFIVIHAWSVYKGRFLFNKSWEDKKIEKILEEKNKDEVETKIWE</sequence>
<evidence type="ECO:0000256" key="1">
    <source>
        <dbReference type="SAM" id="Phobius"/>
    </source>
</evidence>
<dbReference type="InterPro" id="IPR025698">
    <property type="entry name" value="2TM_dom"/>
</dbReference>
<accession>A0ABT0H557</accession>
<keyword evidence="1" id="KW-0472">Membrane</keyword>
<proteinExistence type="predicted"/>
<evidence type="ECO:0000313" key="3">
    <source>
        <dbReference type="EMBL" id="MCK8479521.1"/>
    </source>
</evidence>
<name>A0ABT0H557_9FLAO</name>
<reference evidence="3" key="1">
    <citation type="submission" date="2022-04" db="EMBL/GenBank/DDBJ databases">
        <authorList>
            <person name="Ren T."/>
        </authorList>
    </citation>
    <scope>NUCLEOTIDE SEQUENCE</scope>
    <source>
        <strain evidence="3">F63249</strain>
    </source>
</reference>